<keyword evidence="7" id="KW-1185">Reference proteome</keyword>
<proteinExistence type="predicted"/>
<evidence type="ECO:0000256" key="3">
    <source>
        <dbReference type="ARBA" id="ARBA00048505"/>
    </source>
</evidence>
<evidence type="ECO:0000259" key="5">
    <source>
        <dbReference type="Pfam" id="PF12706"/>
    </source>
</evidence>
<dbReference type="Gene3D" id="3.60.15.10">
    <property type="entry name" value="Ribonuclease Z/Hydroxyacylglutathione hydrolase-like"/>
    <property type="match status" value="1"/>
</dbReference>
<comment type="catalytic activity">
    <reaction evidence="1">
        <text>3',5'-cyclic CMP + H2O = CMP + H(+)</text>
        <dbReference type="Rhea" id="RHEA:72675"/>
        <dbReference type="ChEBI" id="CHEBI:15377"/>
        <dbReference type="ChEBI" id="CHEBI:15378"/>
        <dbReference type="ChEBI" id="CHEBI:58003"/>
        <dbReference type="ChEBI" id="CHEBI:60377"/>
    </reaction>
    <physiologicalReaction direction="left-to-right" evidence="1">
        <dbReference type="Rhea" id="RHEA:72676"/>
    </physiologicalReaction>
</comment>
<dbReference type="EMBL" id="WHOB01000068">
    <property type="protein sequence ID" value="NOU81685.1"/>
    <property type="molecule type" value="Genomic_DNA"/>
</dbReference>
<feature type="domain" description="Metallo-beta-lactamase" evidence="5">
    <location>
        <begin position="127"/>
        <end position="319"/>
    </location>
</feature>
<name>A0ABX1YKW1_9BACL</name>
<dbReference type="Proteomes" id="UP000596857">
    <property type="component" value="Unassembled WGS sequence"/>
</dbReference>
<gene>
    <name evidence="6" type="ORF">GC101_22745</name>
</gene>
<keyword evidence="4" id="KW-1133">Transmembrane helix</keyword>
<accession>A0ABX1YKW1</accession>
<dbReference type="Pfam" id="PF12706">
    <property type="entry name" value="Lactamase_B_2"/>
    <property type="match status" value="1"/>
</dbReference>
<reference evidence="6 7" key="1">
    <citation type="submission" date="2019-10" db="EMBL/GenBank/DDBJ databases">
        <title>Description of Paenibacillus terricola sp. nov.</title>
        <authorList>
            <person name="Carlier A."/>
            <person name="Qi S."/>
        </authorList>
    </citation>
    <scope>NUCLEOTIDE SEQUENCE [LARGE SCALE GENOMIC DNA]</scope>
    <source>
        <strain evidence="6 7">LMG 31459</strain>
    </source>
</reference>
<dbReference type="InterPro" id="IPR036866">
    <property type="entry name" value="RibonucZ/Hydroxyglut_hydro"/>
</dbReference>
<protein>
    <recommendedName>
        <fullName evidence="5">Metallo-beta-lactamase domain-containing protein</fullName>
    </recommendedName>
</protein>
<dbReference type="InterPro" id="IPR001279">
    <property type="entry name" value="Metallo-B-lactamas"/>
</dbReference>
<keyword evidence="4" id="KW-0812">Transmembrane</keyword>
<evidence type="ECO:0000313" key="6">
    <source>
        <dbReference type="EMBL" id="NOU81685.1"/>
    </source>
</evidence>
<keyword evidence="4" id="KW-0472">Membrane</keyword>
<evidence type="ECO:0000313" key="7">
    <source>
        <dbReference type="Proteomes" id="UP000596857"/>
    </source>
</evidence>
<evidence type="ECO:0000256" key="4">
    <source>
        <dbReference type="SAM" id="Phobius"/>
    </source>
</evidence>
<feature type="transmembrane region" description="Helical" evidence="4">
    <location>
        <begin position="6"/>
        <end position="29"/>
    </location>
</feature>
<dbReference type="PANTHER" id="PTHR15032:SF4">
    <property type="entry name" value="N-ACYL-PHOSPHATIDYLETHANOLAMINE-HYDROLYZING PHOSPHOLIPASE D"/>
    <property type="match status" value="1"/>
</dbReference>
<comment type="caution">
    <text evidence="6">The sequence shown here is derived from an EMBL/GenBank/DDBJ whole genome shotgun (WGS) entry which is preliminary data.</text>
</comment>
<organism evidence="6 7">
    <name type="scientific">Paenibacillus phytohabitans</name>
    <dbReference type="NCBI Taxonomy" id="2654978"/>
    <lineage>
        <taxon>Bacteria</taxon>
        <taxon>Bacillati</taxon>
        <taxon>Bacillota</taxon>
        <taxon>Bacilli</taxon>
        <taxon>Bacillales</taxon>
        <taxon>Paenibacillaceae</taxon>
        <taxon>Paenibacillus</taxon>
    </lineage>
</organism>
<evidence type="ECO:0000256" key="2">
    <source>
        <dbReference type="ARBA" id="ARBA00034301"/>
    </source>
</evidence>
<dbReference type="SUPFAM" id="SSF56281">
    <property type="entry name" value="Metallo-hydrolase/oxidoreductase"/>
    <property type="match status" value="1"/>
</dbReference>
<evidence type="ECO:0000256" key="1">
    <source>
        <dbReference type="ARBA" id="ARBA00034221"/>
    </source>
</evidence>
<dbReference type="RefSeq" id="WP_171719140.1">
    <property type="nucleotide sequence ID" value="NZ_WHOB01000068.1"/>
</dbReference>
<dbReference type="PANTHER" id="PTHR15032">
    <property type="entry name" value="N-ACYL-PHOSPHATIDYLETHANOLAMINE-HYDROLYZING PHOSPHOLIPASE D"/>
    <property type="match status" value="1"/>
</dbReference>
<sequence>MTLIVIDIAASLVILVAAAYLLMTLYPAFGRRAGKQEKALNSRSLNYSKGKFAYPQTAELIGERAGGGGLSILKDFIRGNPRSRPAEPLQPLPLQPASIGQGPGTRVTWFGHSAVLLEMDGVTLFLDPMLGNAPSPFPFIGGRRYSKQLPLEISQLPQIDAVVLSHDHYDHLDYGTIRKLKDKVGLFIVPLGVGAHLRRWGVSAEKIREHDWGDELAYAGLTFTSAPARHFSGRSLLDRNTTLWCSWIIQGADTKLFFSGDSGYGPHFAEIGRKYGPFDLTLMECGQYDPRWADIHMLPEQTVEAHIDVRGGLLIPVHWGAFTLSMHDWTDPVERIAAAAAAKGVRLATPRIGETVVAGAAEYPALPWWR</sequence>
<comment type="function">
    <text evidence="2">Counteracts the endogenous Pycsar antiviral defense system. Phosphodiesterase that enables metal-dependent hydrolysis of host cyclic nucleotide Pycsar defense signals such as cCMP and cUMP.</text>
</comment>
<comment type="catalytic activity">
    <reaction evidence="3">
        <text>3',5'-cyclic UMP + H2O = UMP + H(+)</text>
        <dbReference type="Rhea" id="RHEA:70575"/>
        <dbReference type="ChEBI" id="CHEBI:15377"/>
        <dbReference type="ChEBI" id="CHEBI:15378"/>
        <dbReference type="ChEBI" id="CHEBI:57865"/>
        <dbReference type="ChEBI" id="CHEBI:184387"/>
    </reaction>
    <physiologicalReaction direction="left-to-right" evidence="3">
        <dbReference type="Rhea" id="RHEA:70576"/>
    </physiologicalReaction>
</comment>